<evidence type="ECO:0000313" key="1">
    <source>
        <dbReference type="EMBL" id="GIY40171.1"/>
    </source>
</evidence>
<dbReference type="Proteomes" id="UP001054837">
    <property type="component" value="Unassembled WGS sequence"/>
</dbReference>
<evidence type="ECO:0000313" key="2">
    <source>
        <dbReference type="Proteomes" id="UP001054837"/>
    </source>
</evidence>
<dbReference type="EMBL" id="BPLQ01008891">
    <property type="protein sequence ID" value="GIY40171.1"/>
    <property type="molecule type" value="Genomic_DNA"/>
</dbReference>
<gene>
    <name evidence="1" type="ORF">CDAR_424251</name>
</gene>
<sequence length="116" mass="13371">MAVSRFYGGKSGVRFLEELLRGESLIENLEDVLKGKSFSGSALGKAIRERGYVVLPSFKRLRLWVRRHWRPELGLNTNKTFKLMAVLLYLLVYEDANEVNGDKEPEMLNFFWVTSA</sequence>
<protein>
    <submittedName>
        <fullName evidence="1">Uncharacterized protein</fullName>
    </submittedName>
</protein>
<proteinExistence type="predicted"/>
<keyword evidence="2" id="KW-1185">Reference proteome</keyword>
<organism evidence="1 2">
    <name type="scientific">Caerostris darwini</name>
    <dbReference type="NCBI Taxonomy" id="1538125"/>
    <lineage>
        <taxon>Eukaryota</taxon>
        <taxon>Metazoa</taxon>
        <taxon>Ecdysozoa</taxon>
        <taxon>Arthropoda</taxon>
        <taxon>Chelicerata</taxon>
        <taxon>Arachnida</taxon>
        <taxon>Araneae</taxon>
        <taxon>Araneomorphae</taxon>
        <taxon>Entelegynae</taxon>
        <taxon>Araneoidea</taxon>
        <taxon>Araneidae</taxon>
        <taxon>Caerostris</taxon>
    </lineage>
</organism>
<reference evidence="1 2" key="1">
    <citation type="submission" date="2021-06" db="EMBL/GenBank/DDBJ databases">
        <title>Caerostris darwini draft genome.</title>
        <authorList>
            <person name="Kono N."/>
            <person name="Arakawa K."/>
        </authorList>
    </citation>
    <scope>NUCLEOTIDE SEQUENCE [LARGE SCALE GENOMIC DNA]</scope>
</reference>
<accession>A0AAV4T498</accession>
<dbReference type="AlphaFoldDB" id="A0AAV4T498"/>
<name>A0AAV4T498_9ARAC</name>
<comment type="caution">
    <text evidence="1">The sequence shown here is derived from an EMBL/GenBank/DDBJ whole genome shotgun (WGS) entry which is preliminary data.</text>
</comment>